<comment type="function">
    <text evidence="4">May be involved in cooperative interactions with calmodulins or calmodulin-like proteins. Recruits calmodulin proteins to microtubules, thus being a potential scaffold in cellular signaling and trafficking. May associate with nucleic acids and regulate gene expression at the transcriptional or post-transcriptional level.</text>
</comment>
<dbReference type="Proteomes" id="UP000036987">
    <property type="component" value="Unassembled WGS sequence"/>
</dbReference>
<dbReference type="PANTHER" id="PTHR32295:SF281">
    <property type="entry name" value="PROTEIN IQ-DOMAIN 31"/>
    <property type="match status" value="1"/>
</dbReference>
<feature type="compositionally biased region" description="Polar residues" evidence="5">
    <location>
        <begin position="528"/>
        <end position="542"/>
    </location>
</feature>
<dbReference type="InterPro" id="IPR000048">
    <property type="entry name" value="IQ_motif_EF-hand-BS"/>
</dbReference>
<keyword evidence="1" id="KW-0112">Calmodulin-binding</keyword>
<feature type="region of interest" description="Disordered" evidence="5">
    <location>
        <begin position="242"/>
        <end position="270"/>
    </location>
</feature>
<evidence type="ECO:0000256" key="2">
    <source>
        <dbReference type="ARBA" id="ARBA00024341"/>
    </source>
</evidence>
<evidence type="ECO:0000313" key="8">
    <source>
        <dbReference type="Proteomes" id="UP000036987"/>
    </source>
</evidence>
<reference evidence="8" key="1">
    <citation type="journal article" date="2016" name="Nature">
        <title>The genome of the seagrass Zostera marina reveals angiosperm adaptation to the sea.</title>
        <authorList>
            <person name="Olsen J.L."/>
            <person name="Rouze P."/>
            <person name="Verhelst B."/>
            <person name="Lin Y.-C."/>
            <person name="Bayer T."/>
            <person name="Collen J."/>
            <person name="Dattolo E."/>
            <person name="De Paoli E."/>
            <person name="Dittami S."/>
            <person name="Maumus F."/>
            <person name="Michel G."/>
            <person name="Kersting A."/>
            <person name="Lauritano C."/>
            <person name="Lohaus R."/>
            <person name="Toepel M."/>
            <person name="Tonon T."/>
            <person name="Vanneste K."/>
            <person name="Amirebrahimi M."/>
            <person name="Brakel J."/>
            <person name="Bostroem C."/>
            <person name="Chovatia M."/>
            <person name="Grimwood J."/>
            <person name="Jenkins J.W."/>
            <person name="Jueterbock A."/>
            <person name="Mraz A."/>
            <person name="Stam W.T."/>
            <person name="Tice H."/>
            <person name="Bornberg-Bauer E."/>
            <person name="Green P.J."/>
            <person name="Pearson G.A."/>
            <person name="Procaccini G."/>
            <person name="Duarte C.M."/>
            <person name="Schmutz J."/>
            <person name="Reusch T.B.H."/>
            <person name="Van de Peer Y."/>
        </authorList>
    </citation>
    <scope>NUCLEOTIDE SEQUENCE [LARGE SCALE GENOMIC DNA]</scope>
    <source>
        <strain evidence="8">cv. Finnish</strain>
    </source>
</reference>
<accession>A0A0K9Q0H1</accession>
<dbReference type="GO" id="GO:0005516">
    <property type="term" value="F:calmodulin binding"/>
    <property type="evidence" value="ECO:0007669"/>
    <property type="project" value="UniProtKB-KW"/>
</dbReference>
<sequence length="570" mass="62886">MGKSPAKWIKSILLGKKSSKSHGSKGRESSKATAQHGKGSAAPDSPVISQPMPVNTARSAAKTLSSATGNLEVVPPSNLDVVPMLSSEKSTTEKIREENAAVKAQAAFRGYLARRAFRALRGIIRLQALIRGHLVRRQASATLRCIQAIVKLQALARGQKDSKKISSFRSSQAVKISSNAFACKFVSTKCVALPLQMHYVQGEPNSAWNWLERWTRSLFWKPLTQPKKTVVDYKSQQRNGGYAMETESVKSKRTLRRNATTNSDTFGPTSITTKRNFKKVTSLPVETVQEHPQGELEKVKRNLRKISNSVSQPSSDQAEIEADKPRNSVRRLSASAAKVPEDEAAISAEKIKKNNVAAVTTSDAKPEVEFYSKPAPVPKHKEPYLDPSPNTDLHIKTKKSCSEIELKMDVVPKHCEVDMSLNTDNDYLEAKLQSPLNENGFVKGKSQVSLNSEKTSNEEEVCQENQKTNKRRVSLSVKPEYKEDGLQKAPNLPSYMAATKSAKAKLSPRRLSSDGAEKYCSTRRHSLPSATNGKLSSAQTQRPVAVNGRVLKSDKSLGHDKSTTQVEWRR</sequence>
<feature type="compositionally biased region" description="Polar residues" evidence="5">
    <location>
        <begin position="257"/>
        <end position="270"/>
    </location>
</feature>
<organism evidence="7 8">
    <name type="scientific">Zostera marina</name>
    <name type="common">Eelgrass</name>
    <dbReference type="NCBI Taxonomy" id="29655"/>
    <lineage>
        <taxon>Eukaryota</taxon>
        <taxon>Viridiplantae</taxon>
        <taxon>Streptophyta</taxon>
        <taxon>Embryophyta</taxon>
        <taxon>Tracheophyta</taxon>
        <taxon>Spermatophyta</taxon>
        <taxon>Magnoliopsida</taxon>
        <taxon>Liliopsida</taxon>
        <taxon>Zosteraceae</taxon>
        <taxon>Zostera</taxon>
    </lineage>
</organism>
<protein>
    <submittedName>
        <fullName evidence="7">IQ domain-containing protein</fullName>
    </submittedName>
</protein>
<dbReference type="EMBL" id="LFYR01000244">
    <property type="protein sequence ID" value="KMZ74781.1"/>
    <property type="molecule type" value="Genomic_DNA"/>
</dbReference>
<feature type="region of interest" description="Disordered" evidence="5">
    <location>
        <begin position="500"/>
        <end position="570"/>
    </location>
</feature>
<evidence type="ECO:0000259" key="6">
    <source>
        <dbReference type="Pfam" id="PF13178"/>
    </source>
</evidence>
<dbReference type="OMA" id="VCTFIRA"/>
<gene>
    <name evidence="7" type="ORF">ZOSMA_122G00490</name>
</gene>
<dbReference type="Pfam" id="PF00612">
    <property type="entry name" value="IQ"/>
    <property type="match status" value="2"/>
</dbReference>
<dbReference type="AlphaFoldDB" id="A0A0K9Q0H1"/>
<comment type="subunit">
    <text evidence="3">Binds to multiple calmodulin (CaM) in the presence of Ca(2+) and CaM-like proteins.</text>
</comment>
<evidence type="ECO:0000256" key="4">
    <source>
        <dbReference type="ARBA" id="ARBA00045534"/>
    </source>
</evidence>
<dbReference type="SMART" id="SM00015">
    <property type="entry name" value="IQ"/>
    <property type="match status" value="3"/>
</dbReference>
<comment type="similarity">
    <text evidence="2">Belongs to the IQD family.</text>
</comment>
<comment type="caution">
    <text evidence="7">The sequence shown here is derived from an EMBL/GenBank/DDBJ whole genome shotgun (WGS) entry which is preliminary data.</text>
</comment>
<evidence type="ECO:0000256" key="3">
    <source>
        <dbReference type="ARBA" id="ARBA00024378"/>
    </source>
</evidence>
<feature type="compositionally biased region" description="Polar residues" evidence="5">
    <location>
        <begin position="307"/>
        <end position="317"/>
    </location>
</feature>
<evidence type="ECO:0000313" key="7">
    <source>
        <dbReference type="EMBL" id="KMZ74781.1"/>
    </source>
</evidence>
<feature type="compositionally biased region" description="Low complexity" evidence="5">
    <location>
        <begin position="7"/>
        <end position="16"/>
    </location>
</feature>
<feature type="region of interest" description="Disordered" evidence="5">
    <location>
        <begin position="1"/>
        <end position="56"/>
    </location>
</feature>
<feature type="region of interest" description="Disordered" evidence="5">
    <location>
        <begin position="448"/>
        <end position="474"/>
    </location>
</feature>
<feature type="domain" description="DUF4005" evidence="6">
    <location>
        <begin position="473"/>
        <end position="542"/>
    </location>
</feature>
<dbReference type="InterPro" id="IPR025064">
    <property type="entry name" value="DUF4005"/>
</dbReference>
<dbReference type="SUPFAM" id="SSF52540">
    <property type="entry name" value="P-loop containing nucleoside triphosphate hydrolases"/>
    <property type="match status" value="1"/>
</dbReference>
<name>A0A0K9Q0H1_ZOSMR</name>
<evidence type="ECO:0000256" key="5">
    <source>
        <dbReference type="SAM" id="MobiDB-lite"/>
    </source>
</evidence>
<proteinExistence type="inferred from homology"/>
<feature type="compositionally biased region" description="Basic and acidic residues" evidence="5">
    <location>
        <begin position="551"/>
        <end position="570"/>
    </location>
</feature>
<dbReference type="PANTHER" id="PTHR32295">
    <property type="entry name" value="IQ-DOMAIN 5-RELATED"/>
    <property type="match status" value="1"/>
</dbReference>
<dbReference type="PROSITE" id="PS50096">
    <property type="entry name" value="IQ"/>
    <property type="match status" value="2"/>
</dbReference>
<dbReference type="Pfam" id="PF13178">
    <property type="entry name" value="DUF4005"/>
    <property type="match status" value="1"/>
</dbReference>
<keyword evidence="8" id="KW-1185">Reference proteome</keyword>
<evidence type="ECO:0000256" key="1">
    <source>
        <dbReference type="ARBA" id="ARBA00022860"/>
    </source>
</evidence>
<feature type="region of interest" description="Disordered" evidence="5">
    <location>
        <begin position="307"/>
        <end position="336"/>
    </location>
</feature>
<dbReference type="InterPro" id="IPR027417">
    <property type="entry name" value="P-loop_NTPase"/>
</dbReference>
<dbReference type="OrthoDB" id="1905649at2759"/>